<feature type="region of interest" description="Disordered" evidence="1">
    <location>
        <begin position="46"/>
        <end position="69"/>
    </location>
</feature>
<feature type="compositionally biased region" description="Basic residues" evidence="1">
    <location>
        <begin position="351"/>
        <end position="360"/>
    </location>
</feature>
<reference evidence="3" key="1">
    <citation type="submission" date="2023-03" db="EMBL/GenBank/DDBJ databases">
        <title>Massive genome expansion in bonnet fungi (Mycena s.s.) driven by repeated elements and novel gene families across ecological guilds.</title>
        <authorList>
            <consortium name="Lawrence Berkeley National Laboratory"/>
            <person name="Harder C.B."/>
            <person name="Miyauchi S."/>
            <person name="Viragh M."/>
            <person name="Kuo A."/>
            <person name="Thoen E."/>
            <person name="Andreopoulos B."/>
            <person name="Lu D."/>
            <person name="Skrede I."/>
            <person name="Drula E."/>
            <person name="Henrissat B."/>
            <person name="Morin E."/>
            <person name="Kohler A."/>
            <person name="Barry K."/>
            <person name="LaButti K."/>
            <person name="Morin E."/>
            <person name="Salamov A."/>
            <person name="Lipzen A."/>
            <person name="Mereny Z."/>
            <person name="Hegedus B."/>
            <person name="Baldrian P."/>
            <person name="Stursova M."/>
            <person name="Weitz H."/>
            <person name="Taylor A."/>
            <person name="Grigoriev I.V."/>
            <person name="Nagy L.G."/>
            <person name="Martin F."/>
            <person name="Kauserud H."/>
        </authorList>
    </citation>
    <scope>NUCLEOTIDE SEQUENCE</scope>
    <source>
        <strain evidence="3">CBHHK002</strain>
    </source>
</reference>
<dbReference type="EMBL" id="JARIHO010000065">
    <property type="protein sequence ID" value="KAJ7314743.1"/>
    <property type="molecule type" value="Genomic_DNA"/>
</dbReference>
<feature type="region of interest" description="Disordered" evidence="1">
    <location>
        <begin position="333"/>
        <end position="473"/>
    </location>
</feature>
<feature type="compositionally biased region" description="Low complexity" evidence="1">
    <location>
        <begin position="422"/>
        <end position="432"/>
    </location>
</feature>
<evidence type="ECO:0000313" key="3">
    <source>
        <dbReference type="EMBL" id="KAJ7314743.1"/>
    </source>
</evidence>
<gene>
    <name evidence="3" type="ORF">DFH08DRAFT_426510</name>
</gene>
<keyword evidence="4" id="KW-1185">Reference proteome</keyword>
<feature type="compositionally biased region" description="Basic and acidic residues" evidence="1">
    <location>
        <begin position="337"/>
        <end position="350"/>
    </location>
</feature>
<accession>A0AAD7EDI4</accession>
<evidence type="ECO:0000313" key="4">
    <source>
        <dbReference type="Proteomes" id="UP001218218"/>
    </source>
</evidence>
<evidence type="ECO:0000256" key="2">
    <source>
        <dbReference type="SAM" id="SignalP"/>
    </source>
</evidence>
<evidence type="ECO:0008006" key="5">
    <source>
        <dbReference type="Google" id="ProtNLM"/>
    </source>
</evidence>
<dbReference type="PANTHER" id="PTHR34587">
    <property type="entry name" value="VWFA DOMAIN-CONTAINING PROTEIN"/>
    <property type="match status" value="1"/>
</dbReference>
<feature type="region of interest" description="Disordered" evidence="1">
    <location>
        <begin position="119"/>
        <end position="138"/>
    </location>
</feature>
<organism evidence="3 4">
    <name type="scientific">Mycena albidolilacea</name>
    <dbReference type="NCBI Taxonomy" id="1033008"/>
    <lineage>
        <taxon>Eukaryota</taxon>
        <taxon>Fungi</taxon>
        <taxon>Dikarya</taxon>
        <taxon>Basidiomycota</taxon>
        <taxon>Agaricomycotina</taxon>
        <taxon>Agaricomycetes</taxon>
        <taxon>Agaricomycetidae</taxon>
        <taxon>Agaricales</taxon>
        <taxon>Marasmiineae</taxon>
        <taxon>Mycenaceae</taxon>
        <taxon>Mycena</taxon>
    </lineage>
</organism>
<feature type="compositionally biased region" description="Low complexity" evidence="1">
    <location>
        <begin position="440"/>
        <end position="449"/>
    </location>
</feature>
<feature type="compositionally biased region" description="Basic residues" evidence="1">
    <location>
        <begin position="401"/>
        <end position="421"/>
    </location>
</feature>
<dbReference type="Proteomes" id="UP001218218">
    <property type="component" value="Unassembled WGS sequence"/>
</dbReference>
<feature type="compositionally biased region" description="Low complexity" evidence="1">
    <location>
        <begin position="382"/>
        <end position="395"/>
    </location>
</feature>
<proteinExistence type="predicted"/>
<name>A0AAD7EDI4_9AGAR</name>
<protein>
    <recommendedName>
        <fullName evidence="5">Ribosomal protein s17</fullName>
    </recommendedName>
</protein>
<sequence length="491" mass="54027">MRSSSLTFFVTLALAMSAAASPVAQRRSVTLRSDAGVEGNAARAFGQNLRAGGSKGKGGKGRGGKGKGAAQAGAAAAGASAGAGTAGAAKAANEAAAAPPAAAGKDPKALQDSLTIDPSVIQNTDDGQNPPVTGQSAADLSKNNFANLCALTLPKVPLTNGLQITTGSCNPIPIGMIPSVDNMPSHKFQSPKNLDTIASGQTFTITLATKGIQLGTFTNAQKTYFGNPQKLNAQGQIIGHTHIVMEAIDSLTTTKVTNPQNFIFFKGVNDKADAQGNVKVDVTGGVKPGVYRMCTIVASQTHQPAIVPIAQHGSLDDCIYVVRRLEVFRPMRRRRQQERGMRRRKEETPRRRLTLRKLPMRQRQPLPPRRVMRRRKEEMPRRPLMLRRPPMLRKLPLPPRRVMRRRRQATRKQLVRKRVPMPRRAQPQQRTPNPRRRAMPRQPTRKPQPQRQPPQRPMHPRTKTPRRTVTSKVVSERGKWYRYCIVFWLSV</sequence>
<keyword evidence="2" id="KW-0732">Signal</keyword>
<comment type="caution">
    <text evidence="3">The sequence shown here is derived from an EMBL/GenBank/DDBJ whole genome shotgun (WGS) entry which is preliminary data.</text>
</comment>
<dbReference type="AlphaFoldDB" id="A0AAD7EDI4"/>
<feature type="chain" id="PRO_5042270961" description="Ribosomal protein s17" evidence="2">
    <location>
        <begin position="21"/>
        <end position="491"/>
    </location>
</feature>
<feature type="signal peptide" evidence="2">
    <location>
        <begin position="1"/>
        <end position="20"/>
    </location>
</feature>
<dbReference type="InterPro" id="IPR053216">
    <property type="entry name" value="Appressorial_penetr-assoc"/>
</dbReference>
<evidence type="ECO:0000256" key="1">
    <source>
        <dbReference type="SAM" id="MobiDB-lite"/>
    </source>
</evidence>
<dbReference type="PANTHER" id="PTHR34587:SF2">
    <property type="entry name" value="G-PROTEIN COUPLED RECEPTORS FAMILY 1 PROFILE DOMAIN-CONTAINING PROTEIN"/>
    <property type="match status" value="1"/>
</dbReference>